<gene>
    <name evidence="1" type="ORF">GM418_20730</name>
</gene>
<dbReference type="RefSeq" id="WP_158869145.1">
    <property type="nucleotide sequence ID" value="NZ_CP046401.1"/>
</dbReference>
<keyword evidence="2" id="KW-1185">Reference proteome</keyword>
<dbReference type="KEGG" id="mcos:GM418_20730"/>
<name>A0A6I6K0D9_9BACT</name>
<evidence type="ECO:0000313" key="2">
    <source>
        <dbReference type="Proteomes" id="UP000428260"/>
    </source>
</evidence>
<protein>
    <recommendedName>
        <fullName evidence="3">DUF4402 domain-containing protein</fullName>
    </recommendedName>
</protein>
<evidence type="ECO:0000313" key="1">
    <source>
        <dbReference type="EMBL" id="QGY46007.1"/>
    </source>
</evidence>
<sequence length="155" mass="16945">MHIIIRLKNTFVLTIVFLFIMLGFGKVGAQVRATGHVFAEIVEPAMLTASTSNDHIIYNNVNTTSSDLILAEIAVSGSADTDVGVSVQTTALEGKNGEIYSFDTFFCPDSDQSANGNTTEADKRVFKLNGTPQKDIVSEKNNMFTGQYEVTFMYN</sequence>
<organism evidence="1 2">
    <name type="scientific">Maribellus comscasis</name>
    <dbReference type="NCBI Taxonomy" id="2681766"/>
    <lineage>
        <taxon>Bacteria</taxon>
        <taxon>Pseudomonadati</taxon>
        <taxon>Bacteroidota</taxon>
        <taxon>Bacteroidia</taxon>
        <taxon>Marinilabiliales</taxon>
        <taxon>Prolixibacteraceae</taxon>
        <taxon>Maribellus</taxon>
    </lineage>
</organism>
<dbReference type="AlphaFoldDB" id="A0A6I6K0D9"/>
<accession>A0A6I6K0D9</accession>
<proteinExistence type="predicted"/>
<dbReference type="Proteomes" id="UP000428260">
    <property type="component" value="Chromosome"/>
</dbReference>
<dbReference type="EMBL" id="CP046401">
    <property type="protein sequence ID" value="QGY46007.1"/>
    <property type="molecule type" value="Genomic_DNA"/>
</dbReference>
<evidence type="ECO:0008006" key="3">
    <source>
        <dbReference type="Google" id="ProtNLM"/>
    </source>
</evidence>
<reference evidence="1 2" key="1">
    <citation type="submission" date="2019-11" db="EMBL/GenBank/DDBJ databases">
        <authorList>
            <person name="Zheng R.K."/>
            <person name="Sun C.M."/>
        </authorList>
    </citation>
    <scope>NUCLEOTIDE SEQUENCE [LARGE SCALE GENOMIC DNA]</scope>
    <source>
        <strain evidence="1 2">WC007</strain>
    </source>
</reference>